<dbReference type="RefSeq" id="WP_127528341.1">
    <property type="nucleotide sequence ID" value="NZ_JAMDMW010000111.1"/>
</dbReference>
<evidence type="ECO:0000313" key="3">
    <source>
        <dbReference type="Proteomes" id="UP001527099"/>
    </source>
</evidence>
<reference evidence="2 3" key="1">
    <citation type="submission" date="2022-05" db="EMBL/GenBank/DDBJ databases">
        <title>Genome Sequencing of Bee-Associated Microbes.</title>
        <authorList>
            <person name="Dunlap C."/>
        </authorList>
    </citation>
    <scope>NUCLEOTIDE SEQUENCE [LARGE SCALE GENOMIC DNA]</scope>
    <source>
        <strain evidence="2 3">NRRL B-14421</strain>
    </source>
</reference>
<comment type="caution">
    <text evidence="2">The sequence shown here is derived from an EMBL/GenBank/DDBJ whole genome shotgun (WGS) entry which is preliminary data.</text>
</comment>
<dbReference type="EMBL" id="JAMDMX010000030">
    <property type="protein sequence ID" value="MCY9693243.1"/>
    <property type="molecule type" value="Genomic_DNA"/>
</dbReference>
<feature type="domain" description="DUF6788" evidence="1">
    <location>
        <begin position="16"/>
        <end position="86"/>
    </location>
</feature>
<dbReference type="Proteomes" id="UP001527099">
    <property type="component" value="Unassembled WGS sequence"/>
</dbReference>
<dbReference type="InterPro" id="IPR046738">
    <property type="entry name" value="DUF6788"/>
</dbReference>
<accession>A0ABT4GAV3</accession>
<evidence type="ECO:0000313" key="2">
    <source>
        <dbReference type="EMBL" id="MCY9693243.1"/>
    </source>
</evidence>
<proteinExistence type="predicted"/>
<organism evidence="2 3">
    <name type="scientific">Paenibacillus alginolyticus</name>
    <dbReference type="NCBI Taxonomy" id="59839"/>
    <lineage>
        <taxon>Bacteria</taxon>
        <taxon>Bacillati</taxon>
        <taxon>Bacillota</taxon>
        <taxon>Bacilli</taxon>
        <taxon>Bacillales</taxon>
        <taxon>Paenibacillaceae</taxon>
        <taxon>Paenibacillus</taxon>
    </lineage>
</organism>
<keyword evidence="3" id="KW-1185">Reference proteome</keyword>
<dbReference type="Pfam" id="PF20586">
    <property type="entry name" value="DUF6788"/>
    <property type="match status" value="1"/>
</dbReference>
<gene>
    <name evidence="2" type="ORF">M5X19_10135</name>
</gene>
<sequence length="116" mass="13234">MNNSDKIKRKAIPTSALLERKTLILQSLPSMNHIIRGSLITRFIKCGKPNCHCGNGTGHKSLYLSSFYQGRTRMDYVPAAWEAWVRNGLENFESTQTLLSELTELNLELLRRRVKG</sequence>
<name>A0ABT4GAV3_9BACL</name>
<evidence type="ECO:0000259" key="1">
    <source>
        <dbReference type="Pfam" id="PF20586"/>
    </source>
</evidence>
<protein>
    <recommendedName>
        <fullName evidence="1">DUF6788 domain-containing protein</fullName>
    </recommendedName>
</protein>